<dbReference type="InterPro" id="IPR019405">
    <property type="entry name" value="Lactonase_7-beta_prop"/>
</dbReference>
<dbReference type="SUPFAM" id="SSF51004">
    <property type="entry name" value="C-terminal (heme d1) domain of cytochrome cd1-nitrite reductase"/>
    <property type="match status" value="1"/>
</dbReference>
<dbReference type="InterPro" id="IPR011048">
    <property type="entry name" value="Haem_d1_sf"/>
</dbReference>
<dbReference type="Pfam" id="PF10282">
    <property type="entry name" value="Lactonase"/>
    <property type="match status" value="1"/>
</dbReference>
<evidence type="ECO:0000313" key="5">
    <source>
        <dbReference type="Proteomes" id="UP001151234"/>
    </source>
</evidence>
<evidence type="ECO:0000256" key="1">
    <source>
        <dbReference type="ARBA" id="ARBA00005564"/>
    </source>
</evidence>
<evidence type="ECO:0000256" key="3">
    <source>
        <dbReference type="SAM" id="MobiDB-lite"/>
    </source>
</evidence>
<organism evidence="4 5">
    <name type="scientific">Hoeflea prorocentri</name>
    <dbReference type="NCBI Taxonomy" id="1922333"/>
    <lineage>
        <taxon>Bacteria</taxon>
        <taxon>Pseudomonadati</taxon>
        <taxon>Pseudomonadota</taxon>
        <taxon>Alphaproteobacteria</taxon>
        <taxon>Hyphomicrobiales</taxon>
        <taxon>Rhizobiaceae</taxon>
        <taxon>Hoeflea</taxon>
    </lineage>
</organism>
<dbReference type="Proteomes" id="UP001151234">
    <property type="component" value="Unassembled WGS sequence"/>
</dbReference>
<proteinExistence type="inferred from homology"/>
<comment type="caution">
    <text evidence="4">The sequence shown here is derived from an EMBL/GenBank/DDBJ whole genome shotgun (WGS) entry which is preliminary data.</text>
</comment>
<dbReference type="InterPro" id="IPR015943">
    <property type="entry name" value="WD40/YVTN_repeat-like_dom_sf"/>
</dbReference>
<comment type="similarity">
    <text evidence="1">Belongs to the cycloisomerase 2 family.</text>
</comment>
<dbReference type="GO" id="GO:0006006">
    <property type="term" value="P:glucose metabolic process"/>
    <property type="evidence" value="ECO:0007669"/>
    <property type="project" value="UniProtKB-KW"/>
</dbReference>
<sequence length="362" mass="38533">MSLHMFVGSCNVPTPYFATANGEGISVLRFDAATGKAALVARYEGIDNPTYLSTTQDGRRIFANSELFGRAQGHVTAFEFDPDGAEITHLDIVPSRGSITSHNSLSNDGRHLLVTNYALGAEGPNKSVAVFPISEAEGIHPASSSAAHEGSGTHPERQERSHAHFIRQMPDGRVAVADLGIDKILLYHLSKDGDLELESATDMPQGMGPRHLAWTADGTRLFVTGELNSTVASMSIVAGQTPELVETVSAVRGVAADGNHCSDIQISPDDRFLYVGNRGQDTIAVLAIGEDGRLTHVESTPCGGQTPRALALSPCGRWVFSANQDSDHIAVFSRDEQTGRLTPGPENIEIGTPMCIKFAVCG</sequence>
<dbReference type="RefSeq" id="WP_267991165.1">
    <property type="nucleotide sequence ID" value="NZ_JAPJZI010000001.1"/>
</dbReference>
<accession>A0A9X3ZIP9</accession>
<evidence type="ECO:0000313" key="4">
    <source>
        <dbReference type="EMBL" id="MDA5399745.1"/>
    </source>
</evidence>
<gene>
    <name evidence="4" type="ORF">OQ273_14280</name>
</gene>
<protein>
    <submittedName>
        <fullName evidence="4">Lactonase family protein</fullName>
    </submittedName>
</protein>
<keyword evidence="2" id="KW-0313">Glucose metabolism</keyword>
<name>A0A9X3ZIP9_9HYPH</name>
<dbReference type="InterPro" id="IPR050282">
    <property type="entry name" value="Cycloisomerase_2"/>
</dbReference>
<reference evidence="4" key="1">
    <citation type="submission" date="2022-11" db="EMBL/GenBank/DDBJ databases">
        <title>Draft genome sequence of Hoeflea poritis E7-10 and Hoeflea prorocentri PM5-8, separated from scleractinian coral Porites lutea and marine dinoflagellate.</title>
        <authorList>
            <person name="Zhang G."/>
            <person name="Wei Q."/>
            <person name="Cai L."/>
        </authorList>
    </citation>
    <scope>NUCLEOTIDE SEQUENCE</scope>
    <source>
        <strain evidence="4">PM5-8</strain>
    </source>
</reference>
<feature type="region of interest" description="Disordered" evidence="3">
    <location>
        <begin position="139"/>
        <end position="161"/>
    </location>
</feature>
<dbReference type="PANTHER" id="PTHR30344:SF1">
    <property type="entry name" value="6-PHOSPHOGLUCONOLACTONASE"/>
    <property type="match status" value="1"/>
</dbReference>
<dbReference type="GO" id="GO:0005829">
    <property type="term" value="C:cytosol"/>
    <property type="evidence" value="ECO:0007669"/>
    <property type="project" value="TreeGrafter"/>
</dbReference>
<dbReference type="PANTHER" id="PTHR30344">
    <property type="entry name" value="6-PHOSPHOGLUCONOLACTONASE-RELATED"/>
    <property type="match status" value="1"/>
</dbReference>
<evidence type="ECO:0000256" key="2">
    <source>
        <dbReference type="ARBA" id="ARBA00022526"/>
    </source>
</evidence>
<dbReference type="GO" id="GO:0017057">
    <property type="term" value="F:6-phosphogluconolactonase activity"/>
    <property type="evidence" value="ECO:0007669"/>
    <property type="project" value="TreeGrafter"/>
</dbReference>
<keyword evidence="5" id="KW-1185">Reference proteome</keyword>
<dbReference type="EMBL" id="JAPJZI010000001">
    <property type="protein sequence ID" value="MDA5399745.1"/>
    <property type="molecule type" value="Genomic_DNA"/>
</dbReference>
<keyword evidence="2" id="KW-0119">Carbohydrate metabolism</keyword>
<dbReference type="Gene3D" id="2.130.10.10">
    <property type="entry name" value="YVTN repeat-like/Quinoprotein amine dehydrogenase"/>
    <property type="match status" value="1"/>
</dbReference>
<dbReference type="AlphaFoldDB" id="A0A9X3ZIP9"/>